<evidence type="ECO:0008006" key="4">
    <source>
        <dbReference type="Google" id="ProtNLM"/>
    </source>
</evidence>
<protein>
    <recommendedName>
        <fullName evidence="4">DUF4913 domain-containing protein</fullName>
    </recommendedName>
</protein>
<gene>
    <name evidence="2" type="ORF">PGB27_24120</name>
</gene>
<reference evidence="2 3" key="1">
    <citation type="submission" date="2023-02" db="EMBL/GenBank/DDBJ databases">
        <title>Genome sequencing required for Actinomycetospora new species description.</title>
        <authorList>
            <person name="Saimee Y."/>
            <person name="Duangmal K."/>
        </authorList>
    </citation>
    <scope>NUCLEOTIDE SEQUENCE [LARGE SCALE GENOMIC DNA]</scope>
    <source>
        <strain evidence="2 3">DW7H6</strain>
    </source>
</reference>
<evidence type="ECO:0000313" key="2">
    <source>
        <dbReference type="EMBL" id="MDD7968441.1"/>
    </source>
</evidence>
<accession>A0ABT5SZY9</accession>
<dbReference type="Proteomes" id="UP001300763">
    <property type="component" value="Unassembled WGS sequence"/>
</dbReference>
<evidence type="ECO:0000256" key="1">
    <source>
        <dbReference type="SAM" id="MobiDB-lite"/>
    </source>
</evidence>
<dbReference type="EMBL" id="JAQZAO010000012">
    <property type="protein sequence ID" value="MDD7968441.1"/>
    <property type="molecule type" value="Genomic_DNA"/>
</dbReference>
<comment type="caution">
    <text evidence="2">The sequence shown here is derived from an EMBL/GenBank/DDBJ whole genome shotgun (WGS) entry which is preliminary data.</text>
</comment>
<proteinExistence type="predicted"/>
<evidence type="ECO:0000313" key="3">
    <source>
        <dbReference type="Proteomes" id="UP001300763"/>
    </source>
</evidence>
<feature type="region of interest" description="Disordered" evidence="1">
    <location>
        <begin position="208"/>
        <end position="251"/>
    </location>
</feature>
<sequence>MTGRTHKPTGPDGASGDEYARAEALAEVAREVDGLRRSLDPLASTTERVDDLARAVADLADTVAEALASAAARPRSTPAPSWLIAPTDPDAVARVLGELCTWLHRVYLRYGDAGGLPECWLWHPEVVEELLWLEFAWLTAYQGAAASVALAGDWHDRQRPGVVRRIKAYAGSCSRERHQSRAGWSSAPQGALPVPGVDACTSIAAWWAAARDQPAPEPPPDPSARHRDLLSEPGPQQRPAPPTAANGARPW</sequence>
<organism evidence="2 3">
    <name type="scientific">Actinomycetospora lemnae</name>
    <dbReference type="NCBI Taxonomy" id="3019891"/>
    <lineage>
        <taxon>Bacteria</taxon>
        <taxon>Bacillati</taxon>
        <taxon>Actinomycetota</taxon>
        <taxon>Actinomycetes</taxon>
        <taxon>Pseudonocardiales</taxon>
        <taxon>Pseudonocardiaceae</taxon>
        <taxon>Actinomycetospora</taxon>
    </lineage>
</organism>
<name>A0ABT5SZY9_9PSEU</name>
<keyword evidence="3" id="KW-1185">Reference proteome</keyword>
<dbReference type="RefSeq" id="WP_274202971.1">
    <property type="nucleotide sequence ID" value="NZ_JAQZAO010000012.1"/>
</dbReference>